<name>A0A438EK69_VITVI</name>
<feature type="repeat" description="TPR" evidence="4">
    <location>
        <begin position="176"/>
        <end position="209"/>
    </location>
</feature>
<dbReference type="Gene3D" id="1.25.40.10">
    <property type="entry name" value="Tetratricopeptide repeat domain"/>
    <property type="match status" value="3"/>
</dbReference>
<dbReference type="EMBL" id="QGNW01001257">
    <property type="protein sequence ID" value="RVW48126.1"/>
    <property type="molecule type" value="Genomic_DNA"/>
</dbReference>
<evidence type="ECO:0000256" key="3">
    <source>
        <dbReference type="ARBA" id="ARBA00022679"/>
    </source>
</evidence>
<protein>
    <submittedName>
        <fullName evidence="5">Putative UDP-N-acetylglucosamine--peptide N-acetylglucosaminyltransferase SPINDLY</fullName>
    </submittedName>
</protein>
<evidence type="ECO:0000313" key="5">
    <source>
        <dbReference type="EMBL" id="RVW48126.1"/>
    </source>
</evidence>
<dbReference type="PANTHER" id="PTHR44835:SF1">
    <property type="entry name" value="PROTEIN O-GLCNAC TRANSFERASE"/>
    <property type="match status" value="1"/>
</dbReference>
<dbReference type="SUPFAM" id="SSF48452">
    <property type="entry name" value="TPR-like"/>
    <property type="match status" value="1"/>
</dbReference>
<dbReference type="SMART" id="SM00028">
    <property type="entry name" value="TPR"/>
    <property type="match status" value="4"/>
</dbReference>
<feature type="repeat" description="TPR" evidence="4">
    <location>
        <begin position="22"/>
        <end position="55"/>
    </location>
</feature>
<dbReference type="Pfam" id="PF13181">
    <property type="entry name" value="TPR_8"/>
    <property type="match status" value="1"/>
</dbReference>
<dbReference type="InterPro" id="IPR019734">
    <property type="entry name" value="TPR_rpt"/>
</dbReference>
<dbReference type="InterPro" id="IPR051939">
    <property type="entry name" value="Glycosyltr_41/O-GlcNAc_trsf"/>
</dbReference>
<dbReference type="PROSITE" id="PS50293">
    <property type="entry name" value="TPR_REGION"/>
    <property type="match status" value="2"/>
</dbReference>
<accession>A0A438EK69</accession>
<organism evidence="5 6">
    <name type="scientific">Vitis vinifera</name>
    <name type="common">Grape</name>
    <dbReference type="NCBI Taxonomy" id="29760"/>
    <lineage>
        <taxon>Eukaryota</taxon>
        <taxon>Viridiplantae</taxon>
        <taxon>Streptophyta</taxon>
        <taxon>Embryophyta</taxon>
        <taxon>Tracheophyta</taxon>
        <taxon>Spermatophyta</taxon>
        <taxon>Magnoliopsida</taxon>
        <taxon>eudicotyledons</taxon>
        <taxon>Gunneridae</taxon>
        <taxon>Pentapetalae</taxon>
        <taxon>rosids</taxon>
        <taxon>Vitales</taxon>
        <taxon>Vitaceae</taxon>
        <taxon>Viteae</taxon>
        <taxon>Vitis</taxon>
    </lineage>
</organism>
<evidence type="ECO:0000256" key="4">
    <source>
        <dbReference type="PROSITE-ProRule" id="PRU00339"/>
    </source>
</evidence>
<dbReference type="PROSITE" id="PS50005">
    <property type="entry name" value="TPR"/>
    <property type="match status" value="4"/>
</dbReference>
<reference evidence="5 6" key="1">
    <citation type="journal article" date="2018" name="PLoS Genet.">
        <title>Population sequencing reveals clonal diversity and ancestral inbreeding in the grapevine cultivar Chardonnay.</title>
        <authorList>
            <person name="Roach M.J."/>
            <person name="Johnson D.L."/>
            <person name="Bohlmann J."/>
            <person name="van Vuuren H.J."/>
            <person name="Jones S.J."/>
            <person name="Pretorius I.S."/>
            <person name="Schmidt S.A."/>
            <person name="Borneman A.R."/>
        </authorList>
    </citation>
    <scope>NUCLEOTIDE SEQUENCE [LARGE SCALE GENOMIC DNA]</scope>
    <source>
        <strain evidence="6">cv. Chardonnay</strain>
        <tissue evidence="5">Leaf</tissue>
    </source>
</reference>
<evidence type="ECO:0000313" key="6">
    <source>
        <dbReference type="Proteomes" id="UP000288805"/>
    </source>
</evidence>
<dbReference type="PANTHER" id="PTHR44835">
    <property type="entry name" value="UDP-N-ACETYLGLUCOSAMINE--PEPTIDE N-ACETYLGLUCOSAMINYLTRANSFERASE SPINDLY-RELATED"/>
    <property type="match status" value="1"/>
</dbReference>
<gene>
    <name evidence="5" type="primary">SPY_3</name>
    <name evidence="5" type="ORF">CK203_073511</name>
</gene>
<feature type="repeat" description="TPR" evidence="4">
    <location>
        <begin position="210"/>
        <end position="243"/>
    </location>
</feature>
<comment type="caution">
    <text evidence="5">The sequence shown here is derived from an EMBL/GenBank/DDBJ whole genome shotgun (WGS) entry which is preliminary data.</text>
</comment>
<dbReference type="AlphaFoldDB" id="A0A438EK69"/>
<dbReference type="Proteomes" id="UP000288805">
    <property type="component" value="Unassembled WGS sequence"/>
</dbReference>
<dbReference type="GO" id="GO:0016757">
    <property type="term" value="F:glycosyltransferase activity"/>
    <property type="evidence" value="ECO:0007669"/>
    <property type="project" value="UniProtKB-KW"/>
</dbReference>
<dbReference type="Pfam" id="PF00515">
    <property type="entry name" value="TPR_1"/>
    <property type="match status" value="2"/>
</dbReference>
<sequence length="253" mass="28380">MMQYDTALSCYEKAALERPMYAEAYCNMGVIFKNRGDLESAITCYERCLAVSPNFEIAKNNMAIALTDLGTKVNLKILCSKLREMFFMDLTMMLSSLGVVEVKLEGDINQGVAYYKKALYYNWHYADAMYNLGVAYGEMLKFDMAIVFYELAFHFNPHCAEACNNLVGFIDQTKLLPIADNLGVVYTVQGKMDAAASMIEKAIVANPTYAEAYNNLGVLYRDAGNISMAIEAYEQCLKIDPDSRNAGQVRLLF</sequence>
<keyword evidence="2 5" id="KW-0328">Glycosyltransferase</keyword>
<feature type="repeat" description="TPR" evidence="4">
    <location>
        <begin position="126"/>
        <end position="159"/>
    </location>
</feature>
<proteinExistence type="predicted"/>
<evidence type="ECO:0000256" key="2">
    <source>
        <dbReference type="ARBA" id="ARBA00022676"/>
    </source>
</evidence>
<evidence type="ECO:0000256" key="1">
    <source>
        <dbReference type="ARBA" id="ARBA00004922"/>
    </source>
</evidence>
<dbReference type="InterPro" id="IPR011990">
    <property type="entry name" value="TPR-like_helical_dom_sf"/>
</dbReference>
<keyword evidence="4" id="KW-0802">TPR repeat</keyword>
<comment type="pathway">
    <text evidence="1">Protein modification; protein glycosylation.</text>
</comment>
<keyword evidence="3 5" id="KW-0808">Transferase</keyword>